<dbReference type="PROSITE" id="PS50102">
    <property type="entry name" value="RRM"/>
    <property type="match status" value="2"/>
</dbReference>
<dbReference type="SMART" id="SM00361">
    <property type="entry name" value="RRM_1"/>
    <property type="match status" value="2"/>
</dbReference>
<dbReference type="GO" id="GO:0003729">
    <property type="term" value="F:mRNA binding"/>
    <property type="evidence" value="ECO:0007669"/>
    <property type="project" value="EnsemblPlants"/>
</dbReference>
<dbReference type="SUPFAM" id="SSF54928">
    <property type="entry name" value="RNA-binding domain, RBD"/>
    <property type="match status" value="2"/>
</dbReference>
<comment type="caution">
    <text evidence="5">The sequence shown here is derived from an EMBL/GenBank/DDBJ whole genome shotgun (WGS) entry which is preliminary data.</text>
</comment>
<dbReference type="Gene3D" id="3.30.70.330">
    <property type="match status" value="2"/>
</dbReference>
<dbReference type="OrthoDB" id="272703at2759"/>
<dbReference type="PANTHER" id="PTHR48025:SF17">
    <property type="entry name" value="28 KDA RIBONUCLEOPROTEIN, CHLOROPLASTIC"/>
    <property type="match status" value="1"/>
</dbReference>
<dbReference type="InterPro" id="IPR050502">
    <property type="entry name" value="Euk_RNA-bind_prot"/>
</dbReference>
<dbReference type="InterPro" id="IPR012677">
    <property type="entry name" value="Nucleotide-bd_a/b_plait_sf"/>
</dbReference>
<feature type="region of interest" description="Disordered" evidence="3">
    <location>
        <begin position="269"/>
        <end position="301"/>
    </location>
</feature>
<accession>A0A2P6PHF9</accession>
<reference evidence="5 6" key="1">
    <citation type="journal article" date="2018" name="Nat. Genet.">
        <title>The Rosa genome provides new insights in the design of modern roses.</title>
        <authorList>
            <person name="Bendahmane M."/>
        </authorList>
    </citation>
    <scope>NUCLEOTIDE SEQUENCE [LARGE SCALE GENOMIC DNA]</scope>
    <source>
        <strain evidence="6">cv. Old Blush</strain>
    </source>
</reference>
<dbReference type="STRING" id="74649.A0A2P6PHF9"/>
<name>A0A2P6PHF9_ROSCH</name>
<dbReference type="AlphaFoldDB" id="A0A2P6PHF9"/>
<evidence type="ECO:0000259" key="4">
    <source>
        <dbReference type="PROSITE" id="PS50102"/>
    </source>
</evidence>
<dbReference type="OMA" id="GKMFMGR"/>
<protein>
    <submittedName>
        <fullName evidence="5">Putative RNA recognition motif domain, nucleotide-binding alpha-beta plait domain-containing protein</fullName>
    </submittedName>
</protein>
<dbReference type="InterPro" id="IPR035979">
    <property type="entry name" value="RBD_domain_sf"/>
</dbReference>
<dbReference type="EMBL" id="PDCK01000045">
    <property type="protein sequence ID" value="PRQ21361.1"/>
    <property type="molecule type" value="Genomic_DNA"/>
</dbReference>
<evidence type="ECO:0000256" key="2">
    <source>
        <dbReference type="PROSITE-ProRule" id="PRU00176"/>
    </source>
</evidence>
<dbReference type="SMART" id="SM00360">
    <property type="entry name" value="RRM"/>
    <property type="match status" value="2"/>
</dbReference>
<dbReference type="GO" id="GO:1901259">
    <property type="term" value="P:chloroplast rRNA processing"/>
    <property type="evidence" value="ECO:0007669"/>
    <property type="project" value="TreeGrafter"/>
</dbReference>
<evidence type="ECO:0000256" key="3">
    <source>
        <dbReference type="SAM" id="MobiDB-lite"/>
    </source>
</evidence>
<evidence type="ECO:0000256" key="1">
    <source>
        <dbReference type="ARBA" id="ARBA00022884"/>
    </source>
</evidence>
<dbReference type="PANTHER" id="PTHR48025">
    <property type="entry name" value="OS02G0815200 PROTEIN"/>
    <property type="match status" value="1"/>
</dbReference>
<proteinExistence type="predicted"/>
<feature type="domain" description="RRM" evidence="4">
    <location>
        <begin position="90"/>
        <end position="167"/>
    </location>
</feature>
<dbReference type="Proteomes" id="UP000238479">
    <property type="component" value="Chromosome 7"/>
</dbReference>
<organism evidence="5 6">
    <name type="scientific">Rosa chinensis</name>
    <name type="common">China rose</name>
    <dbReference type="NCBI Taxonomy" id="74649"/>
    <lineage>
        <taxon>Eukaryota</taxon>
        <taxon>Viridiplantae</taxon>
        <taxon>Streptophyta</taxon>
        <taxon>Embryophyta</taxon>
        <taxon>Tracheophyta</taxon>
        <taxon>Spermatophyta</taxon>
        <taxon>Magnoliopsida</taxon>
        <taxon>eudicotyledons</taxon>
        <taxon>Gunneridae</taxon>
        <taxon>Pentapetalae</taxon>
        <taxon>rosids</taxon>
        <taxon>fabids</taxon>
        <taxon>Rosales</taxon>
        <taxon>Rosaceae</taxon>
        <taxon>Rosoideae</taxon>
        <taxon>Rosoideae incertae sedis</taxon>
        <taxon>Rosa</taxon>
    </lineage>
</organism>
<sequence>MALLRQPLAPLPCLQNPLHLPKHKPTTLSVSGPLFSLSLSLSHTHHTPTSSIRTKKLESFVLQFSSTAQEEAIEENPVLVEPETEVFSDTRLLAQNVPWTCTPEDIRTMFEKYGTVVDVELAMYNKTRNRGLAFVTMASPEEARVALNSLESTEMDGRIIRMAYAKPKKKKIPPPMPSKDITFNLYVENLSYEVRAKDLREFFTSEGTDIVNAEVVFEGNPRRSAGYAFVSFKSKKEAEAALATFHGKLFMGRKIRVARSKQFVKVPTVKEPAVESSESGDNDTELSSTLEQVIADDSDKK</sequence>
<dbReference type="Pfam" id="PF00076">
    <property type="entry name" value="RRM_1"/>
    <property type="match status" value="2"/>
</dbReference>
<dbReference type="GO" id="GO:0009535">
    <property type="term" value="C:chloroplast thylakoid membrane"/>
    <property type="evidence" value="ECO:0007669"/>
    <property type="project" value="TreeGrafter"/>
</dbReference>
<dbReference type="CDD" id="cd00590">
    <property type="entry name" value="RRM_SF"/>
    <property type="match status" value="1"/>
</dbReference>
<evidence type="ECO:0000313" key="5">
    <source>
        <dbReference type="EMBL" id="PRQ21361.1"/>
    </source>
</evidence>
<evidence type="ECO:0000313" key="6">
    <source>
        <dbReference type="Proteomes" id="UP000238479"/>
    </source>
</evidence>
<gene>
    <name evidence="5" type="ORF">RchiOBHm_Chr7g0238361</name>
</gene>
<dbReference type="Gramene" id="PRQ21361">
    <property type="protein sequence ID" value="PRQ21361"/>
    <property type="gene ID" value="RchiOBHm_Chr7g0238361"/>
</dbReference>
<keyword evidence="1 2" id="KW-0694">RNA-binding</keyword>
<dbReference type="InterPro" id="IPR003954">
    <property type="entry name" value="RRM_euk-type"/>
</dbReference>
<keyword evidence="6" id="KW-1185">Reference proteome</keyword>
<feature type="domain" description="RRM" evidence="4">
    <location>
        <begin position="183"/>
        <end position="262"/>
    </location>
</feature>
<dbReference type="InterPro" id="IPR000504">
    <property type="entry name" value="RRM_dom"/>
</dbReference>